<dbReference type="PANTHER" id="PTHR21240:SF28">
    <property type="entry name" value="ISO-OROTATE DECARBOXYLASE (EUROFUNG)"/>
    <property type="match status" value="1"/>
</dbReference>
<dbReference type="AlphaFoldDB" id="A0A7I7JZ93"/>
<dbReference type="KEGG" id="mdu:MDUV_19430"/>
<evidence type="ECO:0000313" key="3">
    <source>
        <dbReference type="EMBL" id="BBX17083.1"/>
    </source>
</evidence>
<dbReference type="RefSeq" id="WP_197747166.1">
    <property type="nucleotide sequence ID" value="NZ_AP022563.1"/>
</dbReference>
<keyword evidence="1" id="KW-0456">Lyase</keyword>
<protein>
    <submittedName>
        <fullName evidence="3">Amidohydrolase</fullName>
    </submittedName>
</protein>
<dbReference type="GO" id="GO:0019748">
    <property type="term" value="P:secondary metabolic process"/>
    <property type="evidence" value="ECO:0007669"/>
    <property type="project" value="TreeGrafter"/>
</dbReference>
<keyword evidence="4" id="KW-1185">Reference proteome</keyword>
<dbReference type="Proteomes" id="UP000467006">
    <property type="component" value="Chromosome"/>
</dbReference>
<dbReference type="Pfam" id="PF04909">
    <property type="entry name" value="Amidohydro_2"/>
    <property type="match status" value="1"/>
</dbReference>
<dbReference type="InterPro" id="IPR006680">
    <property type="entry name" value="Amidohydro-rel"/>
</dbReference>
<dbReference type="GO" id="GO:0016787">
    <property type="term" value="F:hydrolase activity"/>
    <property type="evidence" value="ECO:0007669"/>
    <property type="project" value="UniProtKB-KW"/>
</dbReference>
<dbReference type="InterPro" id="IPR032466">
    <property type="entry name" value="Metal_Hydrolase"/>
</dbReference>
<reference evidence="3 4" key="1">
    <citation type="journal article" date="2019" name="Emerg. Microbes Infect.">
        <title>Comprehensive subspecies identification of 175 nontuberculous mycobacteria species based on 7547 genomic profiles.</title>
        <authorList>
            <person name="Matsumoto Y."/>
            <person name="Kinjo T."/>
            <person name="Motooka D."/>
            <person name="Nabeya D."/>
            <person name="Jung N."/>
            <person name="Uechi K."/>
            <person name="Horii T."/>
            <person name="Iida T."/>
            <person name="Fujita J."/>
            <person name="Nakamura S."/>
        </authorList>
    </citation>
    <scope>NUCLEOTIDE SEQUENCE [LARGE SCALE GENOMIC DNA]</scope>
    <source>
        <strain evidence="3 4">JCM 6396</strain>
    </source>
</reference>
<evidence type="ECO:0000259" key="2">
    <source>
        <dbReference type="Pfam" id="PF04909"/>
    </source>
</evidence>
<dbReference type="InterPro" id="IPR032465">
    <property type="entry name" value="ACMSD"/>
</dbReference>
<keyword evidence="3" id="KW-0378">Hydrolase</keyword>
<dbReference type="EMBL" id="AP022563">
    <property type="protein sequence ID" value="BBX17083.1"/>
    <property type="molecule type" value="Genomic_DNA"/>
</dbReference>
<accession>A0A7I7JZ93</accession>
<dbReference type="SUPFAM" id="SSF51556">
    <property type="entry name" value="Metallo-dependent hydrolases"/>
    <property type="match status" value="1"/>
</dbReference>
<evidence type="ECO:0000256" key="1">
    <source>
        <dbReference type="ARBA" id="ARBA00023239"/>
    </source>
</evidence>
<proteinExistence type="predicted"/>
<gene>
    <name evidence="3" type="ORF">MDUV_19430</name>
</gene>
<dbReference type="GO" id="GO:0005737">
    <property type="term" value="C:cytoplasm"/>
    <property type="evidence" value="ECO:0007669"/>
    <property type="project" value="TreeGrafter"/>
</dbReference>
<dbReference type="Gene3D" id="3.20.20.140">
    <property type="entry name" value="Metal-dependent hydrolases"/>
    <property type="match status" value="1"/>
</dbReference>
<dbReference type="PANTHER" id="PTHR21240">
    <property type="entry name" value="2-AMINO-3-CARBOXYLMUCONATE-6-SEMIALDEHYDE DECARBOXYLASE"/>
    <property type="match status" value="1"/>
</dbReference>
<name>A0A7I7JZ93_9MYCO</name>
<dbReference type="GO" id="GO:0016831">
    <property type="term" value="F:carboxy-lyase activity"/>
    <property type="evidence" value="ECO:0007669"/>
    <property type="project" value="InterPro"/>
</dbReference>
<sequence length="339" mass="37892">MIIDLHAHHIEPKMLGFDPFWGPRFAPDAEGMQRMTIGKWQLTLGTKEAAAAHAAGEDSSPLEWMKAPNRLKQMDERGIDKAVMSVPAHAFMYHTGDFGTKWCRMVNDEFAKYCAQAPDRLFWWAPLPLQNPDEALKELDRAVKLGARGVNTGGVNLGGHEFHDEALLPVWKRCAELNVPIYVHGYNQSVGWEDPSKDKFETTSIVGFCYDETVAFWNLICGGVLDKVPDLTVCITHGGGFVPYQIGRFDATAGNLSDGLNKKPFLSYLENFYFDPLIHDPIMRQAVIDSIGADRLLYGTNFNGSDQIRGYLLEGMKVSDADTNKICYENASKLLDIKV</sequence>
<evidence type="ECO:0000313" key="4">
    <source>
        <dbReference type="Proteomes" id="UP000467006"/>
    </source>
</evidence>
<feature type="domain" description="Amidohydrolase-related" evidence="2">
    <location>
        <begin position="3"/>
        <end position="336"/>
    </location>
</feature>
<organism evidence="3 4">
    <name type="scientific">Mycolicibacterium duvalii</name>
    <dbReference type="NCBI Taxonomy" id="39688"/>
    <lineage>
        <taxon>Bacteria</taxon>
        <taxon>Bacillati</taxon>
        <taxon>Actinomycetota</taxon>
        <taxon>Actinomycetes</taxon>
        <taxon>Mycobacteriales</taxon>
        <taxon>Mycobacteriaceae</taxon>
        <taxon>Mycolicibacterium</taxon>
    </lineage>
</organism>